<evidence type="ECO:0000256" key="13">
    <source>
        <dbReference type="ARBA" id="ARBA00023242"/>
    </source>
</evidence>
<comment type="catalytic activity">
    <reaction evidence="16">
        <text>[thioredoxin]-disulfide + L-methionine + H2O = L-methionine (R)-S-oxide + [thioredoxin]-dithiol</text>
        <dbReference type="Rhea" id="RHEA:21260"/>
        <dbReference type="Rhea" id="RHEA-COMP:10698"/>
        <dbReference type="Rhea" id="RHEA-COMP:10700"/>
        <dbReference type="ChEBI" id="CHEBI:15377"/>
        <dbReference type="ChEBI" id="CHEBI:29950"/>
        <dbReference type="ChEBI" id="CHEBI:50058"/>
        <dbReference type="ChEBI" id="CHEBI:57844"/>
        <dbReference type="ChEBI" id="CHEBI:58773"/>
        <dbReference type="EC" id="1.8.4.14"/>
    </reaction>
</comment>
<keyword evidence="12" id="KW-0206">Cytoskeleton</keyword>
<organism evidence="18 19">
    <name type="scientific">Ameiurus melas</name>
    <name type="common">Black bullhead</name>
    <name type="synonym">Silurus melas</name>
    <dbReference type="NCBI Taxonomy" id="219545"/>
    <lineage>
        <taxon>Eukaryota</taxon>
        <taxon>Metazoa</taxon>
        <taxon>Chordata</taxon>
        <taxon>Craniata</taxon>
        <taxon>Vertebrata</taxon>
        <taxon>Euteleostomi</taxon>
        <taxon>Actinopterygii</taxon>
        <taxon>Neopterygii</taxon>
        <taxon>Teleostei</taxon>
        <taxon>Ostariophysi</taxon>
        <taxon>Siluriformes</taxon>
        <taxon>Ictaluridae</taxon>
        <taxon>Ameiurus</taxon>
    </lineage>
</organism>
<dbReference type="Gene3D" id="2.170.150.20">
    <property type="entry name" value="Peptide methionine sulfoxide reductase"/>
    <property type="match status" value="1"/>
</dbReference>
<dbReference type="GO" id="GO:0045087">
    <property type="term" value="P:innate immune response"/>
    <property type="evidence" value="ECO:0007669"/>
    <property type="project" value="UniProtKB-KW"/>
</dbReference>
<evidence type="ECO:0000313" key="19">
    <source>
        <dbReference type="Proteomes" id="UP000593565"/>
    </source>
</evidence>
<dbReference type="InterPro" id="IPR052150">
    <property type="entry name" value="MsrB_Met_sulfoxide_reductase"/>
</dbReference>
<dbReference type="EMBL" id="JAAGNN010000009">
    <property type="protein sequence ID" value="KAF4085184.1"/>
    <property type="molecule type" value="Genomic_DNA"/>
</dbReference>
<keyword evidence="8" id="KW-0862">Zinc</keyword>
<evidence type="ECO:0000313" key="18">
    <source>
        <dbReference type="EMBL" id="KAF4085184.1"/>
    </source>
</evidence>
<dbReference type="GO" id="GO:0033745">
    <property type="term" value="F:L-methionine-(R)-S-oxide reductase activity"/>
    <property type="evidence" value="ECO:0007669"/>
    <property type="project" value="UniProtKB-EC"/>
</dbReference>
<reference evidence="18 19" key="1">
    <citation type="submission" date="2020-02" db="EMBL/GenBank/DDBJ databases">
        <title>A chromosome-scale genome assembly of the black bullhead catfish (Ameiurus melas).</title>
        <authorList>
            <person name="Wen M."/>
            <person name="Zham M."/>
            <person name="Cabau C."/>
            <person name="Klopp C."/>
            <person name="Donnadieu C."/>
            <person name="Roques C."/>
            <person name="Bouchez O."/>
            <person name="Lampietro C."/>
            <person name="Jouanno E."/>
            <person name="Herpin A."/>
            <person name="Louis A."/>
            <person name="Berthelot C."/>
            <person name="Parey E."/>
            <person name="Roest-Crollius H."/>
            <person name="Braasch I."/>
            <person name="Postlethwait J."/>
            <person name="Robinson-Rechavi M."/>
            <person name="Echchiki A."/>
            <person name="Begum T."/>
            <person name="Montfort J."/>
            <person name="Schartl M."/>
            <person name="Bobe J."/>
            <person name="Guiguen Y."/>
        </authorList>
    </citation>
    <scope>NUCLEOTIDE SEQUENCE [LARGE SCALE GENOMIC DNA]</scope>
    <source>
        <strain evidence="18">M_S1</strain>
        <tissue evidence="18">Blood</tissue>
    </source>
</reference>
<sequence>MSFCSFFGKEVYKDHFKRGIYVCSQCANPLFSSRSKYAHSSPWPAFTETIHEDSVTKVMETLTAYKVLCGNHSLKFVPKDNVDKN</sequence>
<comment type="subcellular location">
    <subcellularLocation>
        <location evidence="3">Cytoplasm</location>
        <location evidence="3">Cytoskeleton</location>
    </subcellularLocation>
    <subcellularLocation>
        <location evidence="2">Nucleus</location>
    </subcellularLocation>
</comment>
<gene>
    <name evidence="18" type="ORF">AMELA_G00114320</name>
</gene>
<dbReference type="AlphaFoldDB" id="A0A7J6AQZ4"/>
<keyword evidence="5" id="KW-0963">Cytoplasm</keyword>
<keyword evidence="10" id="KW-0712">Selenocysteine</keyword>
<accession>A0A7J6AQZ4</accession>
<evidence type="ECO:0000256" key="5">
    <source>
        <dbReference type="ARBA" id="ARBA00022490"/>
    </source>
</evidence>
<keyword evidence="11" id="KW-0560">Oxidoreductase</keyword>
<keyword evidence="19" id="KW-1185">Reference proteome</keyword>
<evidence type="ECO:0000256" key="6">
    <source>
        <dbReference type="ARBA" id="ARBA00022588"/>
    </source>
</evidence>
<evidence type="ECO:0000256" key="7">
    <source>
        <dbReference type="ARBA" id="ARBA00022723"/>
    </source>
</evidence>
<evidence type="ECO:0000256" key="11">
    <source>
        <dbReference type="ARBA" id="ARBA00023002"/>
    </source>
</evidence>
<evidence type="ECO:0000256" key="8">
    <source>
        <dbReference type="ARBA" id="ARBA00022833"/>
    </source>
</evidence>
<dbReference type="GO" id="GO:0005856">
    <property type="term" value="C:cytoskeleton"/>
    <property type="evidence" value="ECO:0007669"/>
    <property type="project" value="UniProtKB-SubCell"/>
</dbReference>
<proteinExistence type="inferred from homology"/>
<comment type="cofactor">
    <cofactor evidence="1">
        <name>Zn(2+)</name>
        <dbReference type="ChEBI" id="CHEBI:29105"/>
    </cofactor>
</comment>
<keyword evidence="13" id="KW-0539">Nucleus</keyword>
<evidence type="ECO:0000256" key="9">
    <source>
        <dbReference type="ARBA" id="ARBA00022859"/>
    </source>
</evidence>
<evidence type="ECO:0000259" key="17">
    <source>
        <dbReference type="PROSITE" id="PS51790"/>
    </source>
</evidence>
<evidence type="ECO:0000256" key="3">
    <source>
        <dbReference type="ARBA" id="ARBA00004245"/>
    </source>
</evidence>
<keyword evidence="7" id="KW-0479">Metal-binding</keyword>
<dbReference type="InterPro" id="IPR002579">
    <property type="entry name" value="Met_Sox_Rdtase_MsrB_dom"/>
</dbReference>
<keyword evidence="6" id="KW-0399">Innate immunity</keyword>
<dbReference type="GO" id="GO:0033743">
    <property type="term" value="F:peptide-methionine (R)-S-oxide reductase activity"/>
    <property type="evidence" value="ECO:0007669"/>
    <property type="project" value="UniProtKB-EC"/>
</dbReference>
<dbReference type="PROSITE" id="PS51790">
    <property type="entry name" value="MSRB"/>
    <property type="match status" value="1"/>
</dbReference>
<evidence type="ECO:0000256" key="4">
    <source>
        <dbReference type="ARBA" id="ARBA00007174"/>
    </source>
</evidence>
<evidence type="ECO:0000256" key="2">
    <source>
        <dbReference type="ARBA" id="ARBA00004123"/>
    </source>
</evidence>
<dbReference type="InterPro" id="IPR011057">
    <property type="entry name" value="Mss4-like_sf"/>
</dbReference>
<dbReference type="GO" id="GO:0005634">
    <property type="term" value="C:nucleus"/>
    <property type="evidence" value="ECO:0007669"/>
    <property type="project" value="UniProtKB-SubCell"/>
</dbReference>
<evidence type="ECO:0000256" key="10">
    <source>
        <dbReference type="ARBA" id="ARBA00022933"/>
    </source>
</evidence>
<comment type="caution">
    <text evidence="18">The sequence shown here is derived from an EMBL/GenBank/DDBJ whole genome shotgun (WGS) entry which is preliminary data.</text>
</comment>
<evidence type="ECO:0000256" key="15">
    <source>
        <dbReference type="ARBA" id="ARBA00048488"/>
    </source>
</evidence>
<comment type="similarity">
    <text evidence="4">Belongs to the MsrB Met sulfoxide reductase family.</text>
</comment>
<dbReference type="GO" id="GO:0030091">
    <property type="term" value="P:protein repair"/>
    <property type="evidence" value="ECO:0007669"/>
    <property type="project" value="TreeGrafter"/>
</dbReference>
<dbReference type="Pfam" id="PF01641">
    <property type="entry name" value="SelR"/>
    <property type="match status" value="1"/>
</dbReference>
<comment type="catalytic activity">
    <reaction evidence="15">
        <text>L-methionyl-[protein] + [thioredoxin]-disulfide + H2O = L-methionyl-(R)-S-oxide-[protein] + [thioredoxin]-dithiol</text>
        <dbReference type="Rhea" id="RHEA:24164"/>
        <dbReference type="Rhea" id="RHEA-COMP:10698"/>
        <dbReference type="Rhea" id="RHEA-COMP:10700"/>
        <dbReference type="Rhea" id="RHEA-COMP:12313"/>
        <dbReference type="Rhea" id="RHEA-COMP:12314"/>
        <dbReference type="ChEBI" id="CHEBI:15377"/>
        <dbReference type="ChEBI" id="CHEBI:16044"/>
        <dbReference type="ChEBI" id="CHEBI:29950"/>
        <dbReference type="ChEBI" id="CHEBI:45764"/>
        <dbReference type="ChEBI" id="CHEBI:50058"/>
        <dbReference type="EC" id="1.8.4.12"/>
    </reaction>
</comment>
<comment type="function">
    <text evidence="14">Methionine-sulfoxide reductase that specifically reduces methionine (R)-sulfoxide back to methionine. While in many cases, methionine oxidation is the result of random oxidation following oxidative stress, methionine oxidation is also a post-translational modification that takes place on specific residue. Acts as a regulator of actin assembly by reducing methionine (R)-sulfoxide mediated by MICALs (MICAL1, MICAL2 or MICAL3) on actin, thereby promoting filament repolymerization. Plays a role in innate immunity by reducing oxidized actin, leading to actin repolymerization in macrophages.</text>
</comment>
<dbReference type="PANTHER" id="PTHR46755:SF5">
    <property type="entry name" value="METHIONINE-R-SULFOXIDE REDUCTASE B1"/>
    <property type="match status" value="1"/>
</dbReference>
<dbReference type="PANTHER" id="PTHR46755">
    <property type="entry name" value="METHIONINE-R-SULFOXIDE REDUCTASE B1"/>
    <property type="match status" value="1"/>
</dbReference>
<evidence type="ECO:0000256" key="1">
    <source>
        <dbReference type="ARBA" id="ARBA00001947"/>
    </source>
</evidence>
<evidence type="ECO:0000256" key="16">
    <source>
        <dbReference type="ARBA" id="ARBA00049261"/>
    </source>
</evidence>
<dbReference type="Proteomes" id="UP000593565">
    <property type="component" value="Unassembled WGS sequence"/>
</dbReference>
<dbReference type="GO" id="GO:0046872">
    <property type="term" value="F:metal ion binding"/>
    <property type="evidence" value="ECO:0007669"/>
    <property type="project" value="UniProtKB-KW"/>
</dbReference>
<evidence type="ECO:0000256" key="14">
    <source>
        <dbReference type="ARBA" id="ARBA00046083"/>
    </source>
</evidence>
<keyword evidence="9" id="KW-0391">Immunity</keyword>
<dbReference type="SUPFAM" id="SSF51316">
    <property type="entry name" value="Mss4-like"/>
    <property type="match status" value="1"/>
</dbReference>
<feature type="domain" description="MsrB" evidence="17">
    <location>
        <begin position="1"/>
        <end position="85"/>
    </location>
</feature>
<evidence type="ECO:0000256" key="12">
    <source>
        <dbReference type="ARBA" id="ARBA00023212"/>
    </source>
</evidence>
<name>A0A7J6AQZ4_AMEME</name>
<protein>
    <recommendedName>
        <fullName evidence="17">MsrB domain-containing protein</fullName>
    </recommendedName>
</protein>